<feature type="non-terminal residue" evidence="1">
    <location>
        <position position="1"/>
    </location>
</feature>
<dbReference type="AlphaFoldDB" id="A0A0B7C1U4"/>
<evidence type="ECO:0000313" key="1">
    <source>
        <dbReference type="EMBL" id="CEK99172.1"/>
    </source>
</evidence>
<proteinExistence type="predicted"/>
<gene>
    <name evidence="1" type="primary">ORF220597</name>
</gene>
<organism evidence="1">
    <name type="scientific">Arion vulgaris</name>
    <dbReference type="NCBI Taxonomy" id="1028688"/>
    <lineage>
        <taxon>Eukaryota</taxon>
        <taxon>Metazoa</taxon>
        <taxon>Spiralia</taxon>
        <taxon>Lophotrochozoa</taxon>
        <taxon>Mollusca</taxon>
        <taxon>Gastropoda</taxon>
        <taxon>Heterobranchia</taxon>
        <taxon>Euthyneura</taxon>
        <taxon>Panpulmonata</taxon>
        <taxon>Eupulmonata</taxon>
        <taxon>Stylommatophora</taxon>
        <taxon>Helicina</taxon>
        <taxon>Arionoidea</taxon>
        <taxon>Arionidae</taxon>
        <taxon>Arion</taxon>
    </lineage>
</organism>
<name>A0A0B7C1U4_9EUPU</name>
<feature type="non-terminal residue" evidence="1">
    <location>
        <position position="91"/>
    </location>
</feature>
<sequence>DQYRVEDHRENLKSEIENRKKKRKIDNIVPVEIDEDSDVNNLGEEETEYLEKRTLDLGSATIRTYKKRYNIALHILPNQTAEANNPHAPLT</sequence>
<protein>
    <submittedName>
        <fullName evidence="1">Uncharacterized protein</fullName>
    </submittedName>
</protein>
<dbReference type="EMBL" id="HACG01052301">
    <property type="protein sequence ID" value="CEK99172.1"/>
    <property type="molecule type" value="Transcribed_RNA"/>
</dbReference>
<reference evidence="1" key="1">
    <citation type="submission" date="2014-12" db="EMBL/GenBank/DDBJ databases">
        <title>Insight into the proteome of Arion vulgaris.</title>
        <authorList>
            <person name="Aradska J."/>
            <person name="Bulat T."/>
            <person name="Smidak R."/>
            <person name="Sarate P."/>
            <person name="Gangsoo J."/>
            <person name="Sialana F."/>
            <person name="Bilban M."/>
            <person name="Lubec G."/>
        </authorList>
    </citation>
    <scope>NUCLEOTIDE SEQUENCE</scope>
    <source>
        <tissue evidence="1">Skin</tissue>
    </source>
</reference>
<accession>A0A0B7C1U4</accession>